<organism evidence="2 3">
    <name type="scientific">Pycnoporus cinnabarinus</name>
    <name type="common">Cinnabar-red polypore</name>
    <name type="synonym">Trametes cinnabarina</name>
    <dbReference type="NCBI Taxonomy" id="5643"/>
    <lineage>
        <taxon>Eukaryota</taxon>
        <taxon>Fungi</taxon>
        <taxon>Dikarya</taxon>
        <taxon>Basidiomycota</taxon>
        <taxon>Agaricomycotina</taxon>
        <taxon>Agaricomycetes</taxon>
        <taxon>Polyporales</taxon>
        <taxon>Polyporaceae</taxon>
        <taxon>Trametes</taxon>
    </lineage>
</organism>
<keyword evidence="3" id="KW-1185">Reference proteome</keyword>
<feature type="region of interest" description="Disordered" evidence="1">
    <location>
        <begin position="268"/>
        <end position="304"/>
    </location>
</feature>
<feature type="compositionally biased region" description="Pro residues" evidence="1">
    <location>
        <begin position="271"/>
        <end position="284"/>
    </location>
</feature>
<feature type="compositionally biased region" description="Low complexity" evidence="1">
    <location>
        <begin position="191"/>
        <end position="202"/>
    </location>
</feature>
<feature type="compositionally biased region" description="Basic residues" evidence="1">
    <location>
        <begin position="533"/>
        <end position="543"/>
    </location>
</feature>
<evidence type="ECO:0000256" key="1">
    <source>
        <dbReference type="SAM" id="MobiDB-lite"/>
    </source>
</evidence>
<feature type="compositionally biased region" description="Basic residues" evidence="1">
    <location>
        <begin position="499"/>
        <end position="511"/>
    </location>
</feature>
<feature type="compositionally biased region" description="Basic and acidic residues" evidence="1">
    <location>
        <begin position="513"/>
        <end position="525"/>
    </location>
</feature>
<feature type="region of interest" description="Disordered" evidence="1">
    <location>
        <begin position="153"/>
        <end position="226"/>
    </location>
</feature>
<dbReference type="EMBL" id="CCBP010000228">
    <property type="protein sequence ID" value="CDO74925.1"/>
    <property type="molecule type" value="Genomic_DNA"/>
</dbReference>
<reference evidence="2" key="1">
    <citation type="submission" date="2014-01" db="EMBL/GenBank/DDBJ databases">
        <title>The genome of the white-rot fungus Pycnoporus cinnabarinus: a basidiomycete model with a versatile arsenal for lignocellulosic biomass breakdown.</title>
        <authorList>
            <person name="Levasseur A."/>
            <person name="Lomascolo A."/>
            <person name="Ruiz-Duenas F.J."/>
            <person name="Uzan E."/>
            <person name="Piumi F."/>
            <person name="Kues U."/>
            <person name="Ram A.F.J."/>
            <person name="Murat C."/>
            <person name="Haon M."/>
            <person name="Benoit I."/>
            <person name="Arfi Y."/>
            <person name="Chevret D."/>
            <person name="Drula E."/>
            <person name="Kwon M.J."/>
            <person name="Gouret P."/>
            <person name="Lesage-Meessen L."/>
            <person name="Lombard V."/>
            <person name="Mariette J."/>
            <person name="Noirot C."/>
            <person name="Park J."/>
            <person name="Patyshakuliyeva A."/>
            <person name="Wieneger R.A.B."/>
            <person name="Wosten H.A.B."/>
            <person name="Martin F."/>
            <person name="Coutinho P.M."/>
            <person name="de Vries R."/>
            <person name="Martinez A.T."/>
            <person name="Klopp C."/>
            <person name="Pontarotti P."/>
            <person name="Henrissat B."/>
            <person name="Record E."/>
        </authorList>
    </citation>
    <scope>NUCLEOTIDE SEQUENCE [LARGE SCALE GENOMIC DNA]</scope>
    <source>
        <strain evidence="2">BRFM137</strain>
    </source>
</reference>
<dbReference type="HOGENOM" id="CLU_359859_0_0_1"/>
<feature type="compositionally biased region" description="Low complexity" evidence="1">
    <location>
        <begin position="112"/>
        <end position="126"/>
    </location>
</feature>
<feature type="compositionally biased region" description="Pro residues" evidence="1">
    <location>
        <begin position="181"/>
        <end position="190"/>
    </location>
</feature>
<accession>A0A060SKM5</accession>
<feature type="region of interest" description="Disordered" evidence="1">
    <location>
        <begin position="452"/>
        <end position="601"/>
    </location>
</feature>
<feature type="region of interest" description="Disordered" evidence="1">
    <location>
        <begin position="91"/>
        <end position="128"/>
    </location>
</feature>
<evidence type="ECO:0000313" key="2">
    <source>
        <dbReference type="EMBL" id="CDO74925.1"/>
    </source>
</evidence>
<comment type="caution">
    <text evidence="2">The sequence shown here is derived from an EMBL/GenBank/DDBJ whole genome shotgun (WGS) entry which is preliminary data.</text>
</comment>
<dbReference type="Proteomes" id="UP000029665">
    <property type="component" value="Unassembled WGS sequence"/>
</dbReference>
<dbReference type="AlphaFoldDB" id="A0A060SKM5"/>
<feature type="compositionally biased region" description="Basic and acidic residues" evidence="1">
    <location>
        <begin position="579"/>
        <end position="599"/>
    </location>
</feature>
<feature type="compositionally biased region" description="Low complexity" evidence="1">
    <location>
        <begin position="559"/>
        <end position="569"/>
    </location>
</feature>
<feature type="compositionally biased region" description="Basic and acidic residues" evidence="1">
    <location>
        <begin position="1"/>
        <end position="11"/>
    </location>
</feature>
<proteinExistence type="predicted"/>
<feature type="compositionally biased region" description="Polar residues" evidence="1">
    <location>
        <begin position="93"/>
        <end position="102"/>
    </location>
</feature>
<name>A0A060SKM5_PYCCI</name>
<protein>
    <submittedName>
        <fullName evidence="2">Uncharacterized protein</fullName>
    </submittedName>
</protein>
<evidence type="ECO:0000313" key="3">
    <source>
        <dbReference type="Proteomes" id="UP000029665"/>
    </source>
</evidence>
<gene>
    <name evidence="2" type="ORF">BN946_scf184706.g4</name>
</gene>
<feature type="region of interest" description="Disordered" evidence="1">
    <location>
        <begin position="1"/>
        <end position="41"/>
    </location>
</feature>
<dbReference type="OrthoDB" id="2757870at2759"/>
<sequence>MLDIQVKRERAASPSLSAALTKKRKTTQARAGLSSGSGAVTNGFASVRHTRGHDDNPDSACSTCILSGKSLPRHSFGLPHSPRTALLAKDLASSAQPASTTRPALKSALRVSSASAMDPGSSSSGPRRVRFTQDLYDEASAAYIHATNSVDRSGDGFVIDIPPRTRTPPNSGPNAGSKPGTPQPAKPPRPASDTDADAALADVPPRLRTPLGGNAPGSQQNIPHPARLVRRCSDAIIVTPRTRPILLARDDGLGSFATRANEYGQEIPLSLPIPPRARTPPGPPGGGSRPCTPEPCRPVRPAGDAQADGVVQVISNVIDGYGGPAKAVSLSTTELSANTRADVQNVKKSKISRASLAAANAIANPGFSSCSVKVEQEEHVVPWKTGEVLVLGDDEDDGEFARLRSSAIIDFRGLTCINALRAEPLVVVLARRRAGPAVKAEPVEVVVTRNERIKKRSTQKASAKAPAKNKGKGKQSAVVAVKQEVSSLHLEETGQAAPPKKKRATRAKGAKQLKTEDPPEVKLEADVAPSTMTKRKTTSKKPGKTKDTSTNAAKAAVQTTEKGAATGSKKTTKKAKTVSKRDAASHKSSDGNDPVHDEPPWSTTLTLRVSITRAPSLTLPRKASFHGPIHPPRTWTYLPAHLEALGSVMWDVEGFERMELSAIPWIAAVGQHSNAPRELMPACEQGKYDTCGTVVFGFCFLVVADDPLALCVGPVVPCRDPAGELEENVCMRLYADGPLPTSFLRALGRTVSVRRDGDSGVGQVDFPVATEGTESEKR</sequence>